<gene>
    <name evidence="2" type="ORF">POCTA_138.1.T0900009</name>
</gene>
<accession>A0A8S1WF36</accession>
<evidence type="ECO:0000313" key="2">
    <source>
        <dbReference type="EMBL" id="CAD8187287.1"/>
    </source>
</evidence>
<name>A0A8S1WF36_PAROT</name>
<keyword evidence="1" id="KW-0812">Transmembrane</keyword>
<feature type="transmembrane region" description="Helical" evidence="1">
    <location>
        <begin position="304"/>
        <end position="321"/>
    </location>
</feature>
<reference evidence="2" key="1">
    <citation type="submission" date="2021-01" db="EMBL/GenBank/DDBJ databases">
        <authorList>
            <consortium name="Genoscope - CEA"/>
            <person name="William W."/>
        </authorList>
    </citation>
    <scope>NUCLEOTIDE SEQUENCE</scope>
</reference>
<keyword evidence="1" id="KW-1133">Transmembrane helix</keyword>
<comment type="caution">
    <text evidence="2">The sequence shown here is derived from an EMBL/GenBank/DDBJ whole genome shotgun (WGS) entry which is preliminary data.</text>
</comment>
<proteinExistence type="predicted"/>
<organism evidence="2 3">
    <name type="scientific">Paramecium octaurelia</name>
    <dbReference type="NCBI Taxonomy" id="43137"/>
    <lineage>
        <taxon>Eukaryota</taxon>
        <taxon>Sar</taxon>
        <taxon>Alveolata</taxon>
        <taxon>Ciliophora</taxon>
        <taxon>Intramacronucleata</taxon>
        <taxon>Oligohymenophorea</taxon>
        <taxon>Peniculida</taxon>
        <taxon>Parameciidae</taxon>
        <taxon>Paramecium</taxon>
    </lineage>
</organism>
<evidence type="ECO:0000256" key="1">
    <source>
        <dbReference type="SAM" id="Phobius"/>
    </source>
</evidence>
<evidence type="ECO:0000313" key="3">
    <source>
        <dbReference type="Proteomes" id="UP000683925"/>
    </source>
</evidence>
<dbReference type="EMBL" id="CAJJDP010000089">
    <property type="protein sequence ID" value="CAD8187287.1"/>
    <property type="molecule type" value="Genomic_DNA"/>
</dbReference>
<keyword evidence="3" id="KW-1185">Reference proteome</keyword>
<dbReference type="Proteomes" id="UP000683925">
    <property type="component" value="Unassembled WGS sequence"/>
</dbReference>
<protein>
    <submittedName>
        <fullName evidence="2">Uncharacterized protein</fullName>
    </submittedName>
</protein>
<keyword evidence="1" id="KW-0472">Membrane</keyword>
<sequence length="349" mass="40483">MQRNGHIDNKKVSIKVDCLDIFWLVQFKINHTYYGSIYRNASGIQTHRLKIFSHSLGYLLPSSFYNLSENYVLIAYFNIPKYPFLFQQQGIIQMTQQDGEWVRLIFTLDIAVEIVSCVKYHLNVSLVKKGTIYVKMILVYQDAHLHKRNQMVLIVRITIRKHLNMRVDFDPGQYAQYTLISQNGTNFLKGSDIYYSFLLGRRVFGGPFVWAQAKFLRIHNIISPHFSVTITFYIVYGSSFPSDGQFIYTIENNITVSKFITNTTLSNTDETKQDRTDERIHRNTSLLTITWECYGPNNEPVQGFADSTLIILLFMIASLIVQNVQMLLHVLYGTAHMILVSLNFLKQNV</sequence>
<dbReference type="AlphaFoldDB" id="A0A8S1WF36"/>